<evidence type="ECO:0000256" key="2">
    <source>
        <dbReference type="RuleBase" id="RU363072"/>
    </source>
</evidence>
<evidence type="ECO:0000313" key="6">
    <source>
        <dbReference type="Proteomes" id="UP001154259"/>
    </source>
</evidence>
<evidence type="ECO:0000256" key="1">
    <source>
        <dbReference type="ARBA" id="ARBA00008769"/>
    </source>
</evidence>
<dbReference type="GO" id="GO:0015288">
    <property type="term" value="F:porin activity"/>
    <property type="evidence" value="ECO:0007669"/>
    <property type="project" value="InterPro"/>
</dbReference>
<dbReference type="AlphaFoldDB" id="A0A9W4XC04"/>
<gene>
    <name evidence="4" type="ORF">R53529_LOCUS1095</name>
    <name evidence="3" type="ORF">R53530_LOCUS5</name>
</gene>
<accession>A0A9W4XC04</accession>
<protein>
    <submittedName>
        <fullName evidence="3 4">Carbohydrate-selective porin OprB (OprB)</fullName>
    </submittedName>
</protein>
<comment type="similarity">
    <text evidence="1 2">Belongs to the OprB family.</text>
</comment>
<evidence type="ECO:0000313" key="4">
    <source>
        <dbReference type="EMBL" id="CAI3940690.1"/>
    </source>
</evidence>
<dbReference type="EMBL" id="CAMXCS010000001">
    <property type="protein sequence ID" value="CAI3940690.1"/>
    <property type="molecule type" value="Genomic_DNA"/>
</dbReference>
<reference evidence="3" key="1">
    <citation type="submission" date="2022-10" db="EMBL/GenBank/DDBJ databases">
        <authorList>
            <person name="Botero Cardona J."/>
        </authorList>
    </citation>
    <scope>NUCLEOTIDE SEQUENCE</scope>
    <source>
        <strain evidence="3">LMG 31819</strain>
        <strain evidence="4">R-53529</strain>
    </source>
</reference>
<dbReference type="InterPro" id="IPR007049">
    <property type="entry name" value="Carb-sel_porin_OprB"/>
</dbReference>
<dbReference type="GO" id="GO:0016020">
    <property type="term" value="C:membrane"/>
    <property type="evidence" value="ECO:0007669"/>
    <property type="project" value="InterPro"/>
</dbReference>
<dbReference type="PANTHER" id="PTHR37944:SF1">
    <property type="entry name" value="PORIN B"/>
    <property type="match status" value="1"/>
</dbReference>
<feature type="chain" id="PRO_5041019249" evidence="2">
    <location>
        <begin position="30"/>
        <end position="463"/>
    </location>
</feature>
<name>A0A9W4XC04_9PROT</name>
<keyword evidence="6" id="KW-1185">Reference proteome</keyword>
<evidence type="ECO:0000313" key="3">
    <source>
        <dbReference type="EMBL" id="CAI3922099.1"/>
    </source>
</evidence>
<comment type="caution">
    <text evidence="3">The sequence shown here is derived from an EMBL/GenBank/DDBJ whole genome shotgun (WGS) entry which is preliminary data.</text>
</comment>
<dbReference type="EMBL" id="CAMXCM010000001">
    <property type="protein sequence ID" value="CAI3922099.1"/>
    <property type="molecule type" value="Genomic_DNA"/>
</dbReference>
<dbReference type="InterPro" id="IPR052932">
    <property type="entry name" value="OprB_Porin"/>
</dbReference>
<dbReference type="Proteomes" id="UP001154255">
    <property type="component" value="Unassembled WGS sequence"/>
</dbReference>
<dbReference type="Proteomes" id="UP001154259">
    <property type="component" value="Unassembled WGS sequence"/>
</dbReference>
<organism evidence="3 5">
    <name type="scientific">Commensalibacter communis</name>
    <dbReference type="NCBI Taxonomy" id="2972786"/>
    <lineage>
        <taxon>Bacteria</taxon>
        <taxon>Pseudomonadati</taxon>
        <taxon>Pseudomonadota</taxon>
        <taxon>Alphaproteobacteria</taxon>
        <taxon>Acetobacterales</taxon>
        <taxon>Acetobacteraceae</taxon>
    </lineage>
</organism>
<dbReference type="Pfam" id="PF04966">
    <property type="entry name" value="OprB"/>
    <property type="match status" value="1"/>
</dbReference>
<dbReference type="GO" id="GO:0008643">
    <property type="term" value="P:carbohydrate transport"/>
    <property type="evidence" value="ECO:0007669"/>
    <property type="project" value="InterPro"/>
</dbReference>
<dbReference type="RefSeq" id="WP_271789507.1">
    <property type="nucleotide sequence ID" value="NZ_CAMXCJ010000001.1"/>
</dbReference>
<proteinExistence type="inferred from homology"/>
<dbReference type="PANTHER" id="PTHR37944">
    <property type="entry name" value="PORIN B"/>
    <property type="match status" value="1"/>
</dbReference>
<feature type="signal peptide" evidence="2">
    <location>
        <begin position="1"/>
        <end position="29"/>
    </location>
</feature>
<dbReference type="Gene3D" id="2.40.160.180">
    <property type="entry name" value="Carbohydrate-selective porin OprB"/>
    <property type="match status" value="1"/>
</dbReference>
<sequence>MLRKSNYKISTALMVITFFSAAYTNQVEAQQAFQLKKNKNLQVEDHNDTKGDPSKELFFSGLNRYLDQYGIQLGLNWVTETAGVVSGGKRKGADFTQQIAFSVDVDWEKIIGWKGFSTHAVIMNRSGRNASADYVGDSQIQAQEVYGGGYARLLRMYDFYGEQKLWHDKIDIKMGRMSVGDDYAHSAIACQFMLLTTCGHPRSTQSQQGFSDWPGAVWGGRILYKFTPQAYIQVGAYQSTPWPQGGRTGWDWGTSEATGAFVPVELGYNPNIGKNHLVGHVHVGAGIDSSRFETWSSQVTGSGKKDNRFQFWIQADQMVYRNDPIEDHGLYVIANYGHDAATTSTFKDFYNIGVLDRGFWKSRSYDQFGLMLTYYTVPRGLSRAQQYQINNGMVTGANGIFNGLLNGAPGVQTNSLLFEANYGVAAYRGVMLMPIFEYFHNVAATKSTYKDAVVFGLKTNVTF</sequence>
<evidence type="ECO:0000313" key="5">
    <source>
        <dbReference type="Proteomes" id="UP001154255"/>
    </source>
</evidence>
<keyword evidence="2" id="KW-0732">Signal</keyword>
<dbReference type="InterPro" id="IPR038673">
    <property type="entry name" value="OprB_sf"/>
</dbReference>